<sequence>MPKSERIISLVAASALVTAVLLTACEKSAPRFECKDSIGCVSVAPGEPLKIGVLQALSGRVAPLGFEQIRGIELAIDKHRDKVLGHPILLQTEDTGCTEEGGANAALKIIADPQVVAILGTTCSGAAVTASKAMSDAGLTMISGNNSAPFLTAVAGKKAPHWQPGYFRTAPNEEASGKAAAIYAFHELGVRNAATINDGDIYTRGLTDGFVQAFEKLGGKIVLSTSVDKGDKEMQPVLTAVMNSDAQLLFFPLFQPEGNHILRQARKTAGF</sequence>
<reference evidence="4" key="1">
    <citation type="submission" date="2022-12" db="EMBL/GenBank/DDBJ databases">
        <title>Reference genome sequencing for broad-spectrum identification of bacterial and archaeal isolates by mass spectrometry.</title>
        <authorList>
            <person name="Sekiguchi Y."/>
            <person name="Tourlousse D.M."/>
        </authorList>
    </citation>
    <scope>NUCLEOTIDE SEQUENCE</scope>
    <source>
        <strain evidence="4">ASRB1</strain>
    </source>
</reference>
<dbReference type="InterPro" id="IPR028082">
    <property type="entry name" value="Peripla_BP_I"/>
</dbReference>
<dbReference type="AlphaFoldDB" id="A0A9W6FWV4"/>
<proteinExistence type="inferred from homology"/>
<evidence type="ECO:0000313" key="4">
    <source>
        <dbReference type="EMBL" id="GLI36307.1"/>
    </source>
</evidence>
<keyword evidence="2" id="KW-0732">Signal</keyword>
<dbReference type="PANTHER" id="PTHR30483">
    <property type="entry name" value="LEUCINE-SPECIFIC-BINDING PROTEIN"/>
    <property type="match status" value="1"/>
</dbReference>
<evidence type="ECO:0000256" key="1">
    <source>
        <dbReference type="ARBA" id="ARBA00010062"/>
    </source>
</evidence>
<gene>
    <name evidence="4" type="ORF">DAMNIGENAA_37400</name>
</gene>
<dbReference type="Proteomes" id="UP001144372">
    <property type="component" value="Unassembled WGS sequence"/>
</dbReference>
<dbReference type="SUPFAM" id="SSF53822">
    <property type="entry name" value="Periplasmic binding protein-like I"/>
    <property type="match status" value="1"/>
</dbReference>
<dbReference type="PROSITE" id="PS51257">
    <property type="entry name" value="PROKAR_LIPOPROTEIN"/>
    <property type="match status" value="1"/>
</dbReference>
<comment type="similarity">
    <text evidence="1">Belongs to the leucine-binding protein family.</text>
</comment>
<dbReference type="Pfam" id="PF13458">
    <property type="entry name" value="Peripla_BP_6"/>
    <property type="match status" value="1"/>
</dbReference>
<dbReference type="EMBL" id="BSDR01000001">
    <property type="protein sequence ID" value="GLI36307.1"/>
    <property type="molecule type" value="Genomic_DNA"/>
</dbReference>
<protein>
    <recommendedName>
        <fullName evidence="3">Leucine-binding protein domain-containing protein</fullName>
    </recommendedName>
</protein>
<evidence type="ECO:0000313" key="5">
    <source>
        <dbReference type="Proteomes" id="UP001144372"/>
    </source>
</evidence>
<comment type="caution">
    <text evidence="4">The sequence shown here is derived from an EMBL/GenBank/DDBJ whole genome shotgun (WGS) entry which is preliminary data.</text>
</comment>
<name>A0A9W6FWV4_9BACT</name>
<keyword evidence="5" id="KW-1185">Reference proteome</keyword>
<evidence type="ECO:0000259" key="3">
    <source>
        <dbReference type="Pfam" id="PF13458"/>
    </source>
</evidence>
<dbReference type="Gene3D" id="3.40.50.2300">
    <property type="match status" value="2"/>
</dbReference>
<organism evidence="4 5">
    <name type="scientific">Desulforhabdus amnigena</name>
    <dbReference type="NCBI Taxonomy" id="40218"/>
    <lineage>
        <taxon>Bacteria</taxon>
        <taxon>Pseudomonadati</taxon>
        <taxon>Thermodesulfobacteriota</taxon>
        <taxon>Syntrophobacteria</taxon>
        <taxon>Syntrophobacterales</taxon>
        <taxon>Syntrophobacteraceae</taxon>
        <taxon>Desulforhabdus</taxon>
    </lineage>
</organism>
<dbReference type="PANTHER" id="PTHR30483:SF6">
    <property type="entry name" value="PERIPLASMIC BINDING PROTEIN OF ABC TRANSPORTER FOR NATURAL AMINO ACIDS"/>
    <property type="match status" value="1"/>
</dbReference>
<dbReference type="InterPro" id="IPR051010">
    <property type="entry name" value="BCAA_transport"/>
</dbReference>
<evidence type="ECO:0000256" key="2">
    <source>
        <dbReference type="ARBA" id="ARBA00022729"/>
    </source>
</evidence>
<feature type="domain" description="Leucine-binding protein" evidence="3">
    <location>
        <begin position="48"/>
        <end position="267"/>
    </location>
</feature>
<accession>A0A9W6FWV4</accession>
<dbReference type="CDD" id="cd06342">
    <property type="entry name" value="PBP1_ABC_LIVBP-like"/>
    <property type="match status" value="1"/>
</dbReference>
<dbReference type="InterPro" id="IPR028081">
    <property type="entry name" value="Leu-bd"/>
</dbReference>